<gene>
    <name evidence="3" type="ORF">WJX72_012240</name>
</gene>
<dbReference type="PANTHER" id="PTHR33546">
    <property type="entry name" value="LARGE, MULTIFUNCTIONAL SECRETED PROTEIN-RELATED"/>
    <property type="match status" value="1"/>
</dbReference>
<dbReference type="AlphaFoldDB" id="A0AAW1Q1T7"/>
<evidence type="ECO:0000256" key="1">
    <source>
        <dbReference type="SAM" id="SignalP"/>
    </source>
</evidence>
<dbReference type="SUPFAM" id="SSF50952">
    <property type="entry name" value="Soluble quinoprotein glucose dehydrogenase"/>
    <property type="match status" value="1"/>
</dbReference>
<dbReference type="Gene3D" id="2.120.10.30">
    <property type="entry name" value="TolB, C-terminal domain"/>
    <property type="match status" value="2"/>
</dbReference>
<feature type="chain" id="PRO_5043475143" description="Pyrroloquinoline quinone-dependent pyranose dehydrogenase beta-propeller domain-containing protein" evidence="1">
    <location>
        <begin position="20"/>
        <end position="367"/>
    </location>
</feature>
<organism evidence="3 4">
    <name type="scientific">[Myrmecia] bisecta</name>
    <dbReference type="NCBI Taxonomy" id="41462"/>
    <lineage>
        <taxon>Eukaryota</taxon>
        <taxon>Viridiplantae</taxon>
        <taxon>Chlorophyta</taxon>
        <taxon>core chlorophytes</taxon>
        <taxon>Trebouxiophyceae</taxon>
        <taxon>Trebouxiales</taxon>
        <taxon>Trebouxiaceae</taxon>
        <taxon>Myrmecia</taxon>
    </lineage>
</organism>
<dbReference type="PANTHER" id="PTHR33546:SF1">
    <property type="entry name" value="LARGE, MULTIFUNCTIONAL SECRETED PROTEIN"/>
    <property type="match status" value="1"/>
</dbReference>
<protein>
    <recommendedName>
        <fullName evidence="2">Pyrroloquinoline quinone-dependent pyranose dehydrogenase beta-propeller domain-containing protein</fullName>
    </recommendedName>
</protein>
<evidence type="ECO:0000313" key="3">
    <source>
        <dbReference type="EMBL" id="KAK9815934.1"/>
    </source>
</evidence>
<evidence type="ECO:0000259" key="2">
    <source>
        <dbReference type="Pfam" id="PF22807"/>
    </source>
</evidence>
<reference evidence="3 4" key="1">
    <citation type="journal article" date="2024" name="Nat. Commun.">
        <title>Phylogenomics reveals the evolutionary origins of lichenization in chlorophyte algae.</title>
        <authorList>
            <person name="Puginier C."/>
            <person name="Libourel C."/>
            <person name="Otte J."/>
            <person name="Skaloud P."/>
            <person name="Haon M."/>
            <person name="Grisel S."/>
            <person name="Petersen M."/>
            <person name="Berrin J.G."/>
            <person name="Delaux P.M."/>
            <person name="Dal Grande F."/>
            <person name="Keller J."/>
        </authorList>
    </citation>
    <scope>NUCLEOTIDE SEQUENCE [LARGE SCALE GENOMIC DNA]</scope>
    <source>
        <strain evidence="3 4">SAG 2043</strain>
    </source>
</reference>
<accession>A0AAW1Q1T7</accession>
<name>A0AAW1Q1T7_9CHLO</name>
<keyword evidence="1" id="KW-0732">Signal</keyword>
<feature type="domain" description="Pyrroloquinoline quinone-dependent pyranose dehydrogenase beta-propeller" evidence="2">
    <location>
        <begin position="242"/>
        <end position="337"/>
    </location>
</feature>
<evidence type="ECO:0000313" key="4">
    <source>
        <dbReference type="Proteomes" id="UP001489004"/>
    </source>
</evidence>
<proteinExistence type="predicted"/>
<sequence length="367" mass="40050">MMSLAKLAERMLMLYTAVAVPISAQLDLPLDTLSLPPGFDVQLFCNGSVPSARQLAVSEAAHHRIVYIGTDASPGQVFALIDHNQTGLATELLTVLSGLDSLNGVVYAKGSLWVAEITQITHYDDVDSYVLQGKAFPAGTRINNQFPSESEHGLKYTRFGPDGRLYAPVGGPFNVGVCQPYGNIAYCTINRLNANGSDLETVATGVRNSVGYDWHPVDFVVDPDEARPGYNSSELYQACKALGMKFYTGSMFPAAYRNTAFIALHGSWDRQPQIGHAVMNVNMLPDGTVTAYTTFATGWLQNANASNASSWGRPVDVLQLSDGSLLVSGDAEGAIYRFTYQRLCRRSVLLDEDVRAPFFQRCTHMER</sequence>
<dbReference type="InterPro" id="IPR011042">
    <property type="entry name" value="6-blade_b-propeller_TolB-like"/>
</dbReference>
<dbReference type="Proteomes" id="UP001489004">
    <property type="component" value="Unassembled WGS sequence"/>
</dbReference>
<keyword evidence="4" id="KW-1185">Reference proteome</keyword>
<dbReference type="Pfam" id="PF22807">
    <property type="entry name" value="TrAA12"/>
    <property type="match status" value="1"/>
</dbReference>
<feature type="signal peptide" evidence="1">
    <location>
        <begin position="1"/>
        <end position="19"/>
    </location>
</feature>
<dbReference type="EMBL" id="JALJOR010000006">
    <property type="protein sequence ID" value="KAK9815934.1"/>
    <property type="molecule type" value="Genomic_DNA"/>
</dbReference>
<dbReference type="InterPro" id="IPR011041">
    <property type="entry name" value="Quinoprot_gluc/sorb_DH_b-prop"/>
</dbReference>
<dbReference type="InterPro" id="IPR054539">
    <property type="entry name" value="Beta-prop_PDH"/>
</dbReference>
<comment type="caution">
    <text evidence="3">The sequence shown here is derived from an EMBL/GenBank/DDBJ whole genome shotgun (WGS) entry which is preliminary data.</text>
</comment>